<dbReference type="NCBIfam" id="NF033480">
    <property type="entry name" value="bifunc_MprF"/>
    <property type="match status" value="1"/>
</dbReference>
<accession>A0A1M7JEQ3</accession>
<keyword evidence="11" id="KW-0046">Antibiotic resistance</keyword>
<comment type="subcellular location">
    <subcellularLocation>
        <location evidence="1">Cell membrane</location>
        <topology evidence="1">Multi-pass membrane protein</topology>
    </subcellularLocation>
</comment>
<feature type="transmembrane region" description="Helical" evidence="14">
    <location>
        <begin position="469"/>
        <end position="493"/>
    </location>
</feature>
<sequence length="871" mass="92706">MSHEANIPENTSALGWRLRAAAPYLAAVALFLLGLLALYHLLAPVDLHEVAAQVHATPWTVTGLALASTLAGYLCLAGYDWSALRYRGKSLPPPVVLSGGLMAYAFGNTLGLTPISGGAVRWRVYSGLGLDGYDIAAISTFTSVSFGVMTTLVGLGALALHPTALTAMIPVAPATIRVWALLAIAAIVVPLVWAAWGERAVTLGRFTLRAPRLSVLAGQVPISLGDLTFSALTLYLLLPDGAPGFFTFVAVFAAATMAGVISHVPGGIGVFEAIILAAMPAAMPPAQVAAALLLYRLIYYMVPFALALVTMALFEGWRLVGRPLPGSRLGRALALVEPGLRAVSPLAPLVLAAMTFGSGLWMSLSALLPPLTEAAETAETLFPLAFIEGSVLLSSTLGAALIVLSLGLLRRSAGAFWLTLAVMAGGIVVAMIPPSDYRQAATLALAILIMQPFRRAFHRKAVLTHAVLTPGGLAMLAIAATGFGFALFLAYKSTPYANELWWQFATDSRAPRALRASLLAGLTLGLGALVMLLRTPRYRPLPPSAEDLAAAGRIATASGHPDTMLVLTGDKSVMFSRDRRAFVMFAPSGRSWLAYGGPVGPPDAANEVAYDFAEAARNSGMAPVFYEIGPDDVTLMLALGMTLHKMGEAAEVALPGFSLDGPGRKRLRAAHARGLRDGLSLDLSAPPHDPALIAALREISDDWLAARNAREKGFSVGRFDPDWLDRWPVALVRQHGRIMAFANLLPTGDGQAATIDLMRHRHDAPPETMEFLFTALMLALKDRGYARFSLGMAPLSGLQPERSRRLWDRFGALIYRHGGSFYNFAGLRAFKEKFAPEWRPHYLAAPSRLPPLRPLADAARLIAGKPPNGRG</sequence>
<gene>
    <name evidence="16" type="ORF">SAMN05444389_11198</name>
</gene>
<dbReference type="Pfam" id="PF09924">
    <property type="entry name" value="LPG_synthase_C"/>
    <property type="match status" value="1"/>
</dbReference>
<keyword evidence="17" id="KW-1185">Reference proteome</keyword>
<feature type="transmembrane region" description="Helical" evidence="14">
    <location>
        <begin position="62"/>
        <end position="83"/>
    </location>
</feature>
<feature type="transmembrane region" description="Helical" evidence="14">
    <location>
        <begin position="21"/>
        <end position="42"/>
    </location>
</feature>
<dbReference type="GO" id="GO:0005886">
    <property type="term" value="C:plasma membrane"/>
    <property type="evidence" value="ECO:0007669"/>
    <property type="project" value="UniProtKB-SubCell"/>
</dbReference>
<dbReference type="RefSeq" id="WP_073068254.1">
    <property type="nucleotide sequence ID" value="NZ_FRCK01000011.1"/>
</dbReference>
<dbReference type="SUPFAM" id="SSF55729">
    <property type="entry name" value="Acyl-CoA N-acyltransferases (Nat)"/>
    <property type="match status" value="1"/>
</dbReference>
<comment type="similarity">
    <text evidence="2">Belongs to the LPG synthase family.</text>
</comment>
<feature type="transmembrane region" description="Helical" evidence="14">
    <location>
        <begin position="384"/>
        <end position="408"/>
    </location>
</feature>
<dbReference type="OrthoDB" id="145485at2"/>
<evidence type="ECO:0000256" key="12">
    <source>
        <dbReference type="ARBA" id="ARBA00031899"/>
    </source>
</evidence>
<evidence type="ECO:0000256" key="6">
    <source>
        <dbReference type="ARBA" id="ARBA00022679"/>
    </source>
</evidence>
<dbReference type="GO" id="GO:0046677">
    <property type="term" value="P:response to antibiotic"/>
    <property type="evidence" value="ECO:0007669"/>
    <property type="project" value="UniProtKB-KW"/>
</dbReference>
<dbReference type="InterPro" id="IPR022791">
    <property type="entry name" value="L-PG_synthase/AglD"/>
</dbReference>
<dbReference type="AlphaFoldDB" id="A0A1M7JEQ3"/>
<evidence type="ECO:0000313" key="16">
    <source>
        <dbReference type="EMBL" id="SHM51371.1"/>
    </source>
</evidence>
<feature type="transmembrane region" description="Helical" evidence="14">
    <location>
        <begin position="95"/>
        <end position="115"/>
    </location>
</feature>
<keyword evidence="8 14" id="KW-1133">Transmembrane helix</keyword>
<feature type="transmembrane region" description="Helical" evidence="14">
    <location>
        <begin position="298"/>
        <end position="321"/>
    </location>
</feature>
<dbReference type="Proteomes" id="UP000184444">
    <property type="component" value="Unassembled WGS sequence"/>
</dbReference>
<feature type="transmembrane region" description="Helical" evidence="14">
    <location>
        <begin position="513"/>
        <end position="533"/>
    </location>
</feature>
<evidence type="ECO:0000256" key="2">
    <source>
        <dbReference type="ARBA" id="ARBA00008627"/>
    </source>
</evidence>
<dbReference type="InterPro" id="IPR024320">
    <property type="entry name" value="LPG_synthase_C"/>
</dbReference>
<feature type="transmembrane region" description="Helical" evidence="14">
    <location>
        <begin position="415"/>
        <end position="433"/>
    </location>
</feature>
<proteinExistence type="inferred from homology"/>
<evidence type="ECO:0000256" key="14">
    <source>
        <dbReference type="SAM" id="Phobius"/>
    </source>
</evidence>
<comment type="catalytic activity">
    <reaction evidence="13">
        <text>L-lysyl-tRNA(Lys) + a 1,2-diacyl-sn-glycero-3-phospho-(1'-sn-glycerol) = a 1,2-diacyl-sn-glycero-3-phospho-1'-(3'-O-L-lysyl)-sn-glycerol + tRNA(Lys)</text>
        <dbReference type="Rhea" id="RHEA:10668"/>
        <dbReference type="Rhea" id="RHEA-COMP:9696"/>
        <dbReference type="Rhea" id="RHEA-COMP:9697"/>
        <dbReference type="ChEBI" id="CHEBI:64716"/>
        <dbReference type="ChEBI" id="CHEBI:75792"/>
        <dbReference type="ChEBI" id="CHEBI:78442"/>
        <dbReference type="ChEBI" id="CHEBI:78529"/>
        <dbReference type="EC" id="2.3.2.3"/>
    </reaction>
</comment>
<dbReference type="EMBL" id="FRCK01000011">
    <property type="protein sequence ID" value="SHM51371.1"/>
    <property type="molecule type" value="Genomic_DNA"/>
</dbReference>
<evidence type="ECO:0000256" key="3">
    <source>
        <dbReference type="ARBA" id="ARBA00012014"/>
    </source>
</evidence>
<feature type="transmembrane region" description="Helical" evidence="14">
    <location>
        <begin position="342"/>
        <end position="364"/>
    </location>
</feature>
<dbReference type="InterPro" id="IPR051211">
    <property type="entry name" value="PG_lysyltransferase"/>
</dbReference>
<evidence type="ECO:0000259" key="15">
    <source>
        <dbReference type="Pfam" id="PF09924"/>
    </source>
</evidence>
<evidence type="ECO:0000256" key="1">
    <source>
        <dbReference type="ARBA" id="ARBA00004651"/>
    </source>
</evidence>
<evidence type="ECO:0000256" key="10">
    <source>
        <dbReference type="ARBA" id="ARBA00023136"/>
    </source>
</evidence>
<dbReference type="EC" id="2.3.2.3" evidence="3"/>
<name>A0A1M7JEQ3_9RHOB</name>
<organism evidence="16 17">
    <name type="scientific">Paracoccus solventivorans</name>
    <dbReference type="NCBI Taxonomy" id="53463"/>
    <lineage>
        <taxon>Bacteria</taxon>
        <taxon>Pseudomonadati</taxon>
        <taxon>Pseudomonadota</taxon>
        <taxon>Alphaproteobacteria</taxon>
        <taxon>Rhodobacterales</taxon>
        <taxon>Paracoccaceae</taxon>
        <taxon>Paracoccus</taxon>
    </lineage>
</organism>
<feature type="domain" description="Phosphatidylglycerol lysyltransferase C-terminal" evidence="15">
    <location>
        <begin position="557"/>
        <end position="844"/>
    </location>
</feature>
<dbReference type="GO" id="GO:0050071">
    <property type="term" value="F:phosphatidylglycerol lysyltransferase activity"/>
    <property type="evidence" value="ECO:0007669"/>
    <property type="project" value="UniProtKB-EC"/>
</dbReference>
<feature type="transmembrane region" description="Helical" evidence="14">
    <location>
        <begin position="178"/>
        <end position="196"/>
    </location>
</feature>
<evidence type="ECO:0000256" key="7">
    <source>
        <dbReference type="ARBA" id="ARBA00022692"/>
    </source>
</evidence>
<dbReference type="PANTHER" id="PTHR34697">
    <property type="entry name" value="PHOSPHATIDYLGLYCEROL LYSYLTRANSFERASE"/>
    <property type="match status" value="1"/>
</dbReference>
<evidence type="ECO:0000256" key="8">
    <source>
        <dbReference type="ARBA" id="ARBA00022989"/>
    </source>
</evidence>
<evidence type="ECO:0000256" key="5">
    <source>
        <dbReference type="ARBA" id="ARBA00022475"/>
    </source>
</evidence>
<dbReference type="PANTHER" id="PTHR34697:SF2">
    <property type="entry name" value="PHOSPHATIDYLGLYCEROL LYSYLTRANSFERASE"/>
    <property type="match status" value="1"/>
</dbReference>
<protein>
    <recommendedName>
        <fullName evidence="4">Phosphatidylglycerol lysyltransferase</fullName>
        <ecNumber evidence="3">2.3.2.3</ecNumber>
    </recommendedName>
    <alternativeName>
        <fullName evidence="12">Lysylphosphatidylglycerol synthase</fullName>
    </alternativeName>
</protein>
<evidence type="ECO:0000256" key="11">
    <source>
        <dbReference type="ARBA" id="ARBA00023251"/>
    </source>
</evidence>
<dbReference type="STRING" id="53463.SAMN05444389_11198"/>
<keyword evidence="5" id="KW-1003">Cell membrane</keyword>
<feature type="transmembrane region" description="Helical" evidence="14">
    <location>
        <begin position="135"/>
        <end position="158"/>
    </location>
</feature>
<keyword evidence="9" id="KW-0443">Lipid metabolism</keyword>
<keyword evidence="6 16" id="KW-0808">Transferase</keyword>
<dbReference type="GO" id="GO:0055091">
    <property type="term" value="P:phospholipid homeostasis"/>
    <property type="evidence" value="ECO:0007669"/>
    <property type="project" value="TreeGrafter"/>
</dbReference>
<evidence type="ECO:0000256" key="9">
    <source>
        <dbReference type="ARBA" id="ARBA00023098"/>
    </source>
</evidence>
<evidence type="ECO:0000256" key="13">
    <source>
        <dbReference type="ARBA" id="ARBA00047540"/>
    </source>
</evidence>
<reference evidence="17" key="1">
    <citation type="submission" date="2016-11" db="EMBL/GenBank/DDBJ databases">
        <authorList>
            <person name="Varghese N."/>
            <person name="Submissions S."/>
        </authorList>
    </citation>
    <scope>NUCLEOTIDE SEQUENCE [LARGE SCALE GENOMIC DNA]</scope>
    <source>
        <strain evidence="17">DSM 6637</strain>
    </source>
</reference>
<evidence type="ECO:0000256" key="4">
    <source>
        <dbReference type="ARBA" id="ARBA00021546"/>
    </source>
</evidence>
<dbReference type="GO" id="GO:0006629">
    <property type="term" value="P:lipid metabolic process"/>
    <property type="evidence" value="ECO:0007669"/>
    <property type="project" value="UniProtKB-KW"/>
</dbReference>
<keyword evidence="10 14" id="KW-0472">Membrane</keyword>
<evidence type="ECO:0000313" key="17">
    <source>
        <dbReference type="Proteomes" id="UP000184444"/>
    </source>
</evidence>
<keyword evidence="7 14" id="KW-0812">Transmembrane</keyword>
<dbReference type="InterPro" id="IPR016181">
    <property type="entry name" value="Acyl_CoA_acyltransferase"/>
</dbReference>
<feature type="transmembrane region" description="Helical" evidence="14">
    <location>
        <begin position="245"/>
        <end position="278"/>
    </location>
</feature>
<dbReference type="Pfam" id="PF03706">
    <property type="entry name" value="LPG_synthase_TM"/>
    <property type="match status" value="1"/>
</dbReference>